<dbReference type="RefSeq" id="WP_042136758.1">
    <property type="nucleotide sequence ID" value="NZ_CP044074.1"/>
</dbReference>
<feature type="transmembrane region" description="Helical" evidence="1">
    <location>
        <begin position="6"/>
        <end position="26"/>
    </location>
</feature>
<organism evidence="2 3">
    <name type="scientific">Pseudomonas oryzihabitans</name>
    <dbReference type="NCBI Taxonomy" id="47885"/>
    <lineage>
        <taxon>Bacteria</taxon>
        <taxon>Pseudomonadati</taxon>
        <taxon>Pseudomonadota</taxon>
        <taxon>Gammaproteobacteria</taxon>
        <taxon>Pseudomonadales</taxon>
        <taxon>Pseudomonadaceae</taxon>
        <taxon>Pseudomonas</taxon>
    </lineage>
</organism>
<comment type="caution">
    <text evidence="2">The sequence shown here is derived from an EMBL/GenBank/DDBJ whole genome shotgun (WGS) entry which is preliminary data.</text>
</comment>
<name>A0A1G5NKX3_9PSED</name>
<gene>
    <name evidence="2" type="ORF">SAMN05216279_106252</name>
</gene>
<dbReference type="EMBL" id="FMWB01000006">
    <property type="protein sequence ID" value="SCZ38093.1"/>
    <property type="molecule type" value="Genomic_DNA"/>
</dbReference>
<sequence>MLLLWQALATGGLILLGALLIDHLLPHRETRARRWARRIALVVMGSLAGIAGRLLVGWP</sequence>
<evidence type="ECO:0000256" key="1">
    <source>
        <dbReference type="SAM" id="Phobius"/>
    </source>
</evidence>
<accession>A0A1G5NKX3</accession>
<evidence type="ECO:0000313" key="2">
    <source>
        <dbReference type="EMBL" id="SCZ38093.1"/>
    </source>
</evidence>
<proteinExistence type="predicted"/>
<dbReference type="AlphaFoldDB" id="A0A1G5NKX3"/>
<protein>
    <submittedName>
        <fullName evidence="2">Uncharacterized protein</fullName>
    </submittedName>
</protein>
<dbReference type="Proteomes" id="UP000183046">
    <property type="component" value="Unassembled WGS sequence"/>
</dbReference>
<keyword evidence="1" id="KW-0472">Membrane</keyword>
<reference evidence="3" key="1">
    <citation type="submission" date="2016-10" db="EMBL/GenBank/DDBJ databases">
        <authorList>
            <person name="de Groot N.N."/>
        </authorList>
    </citation>
    <scope>NUCLEOTIDE SEQUENCE [LARGE SCALE GENOMIC DNA]</scope>
    <source>
        <strain evidence="3">DSM 15758</strain>
    </source>
</reference>
<keyword evidence="1" id="KW-0812">Transmembrane</keyword>
<keyword evidence="1" id="KW-1133">Transmembrane helix</keyword>
<feature type="transmembrane region" description="Helical" evidence="1">
    <location>
        <begin position="38"/>
        <end position="56"/>
    </location>
</feature>
<evidence type="ECO:0000313" key="3">
    <source>
        <dbReference type="Proteomes" id="UP000183046"/>
    </source>
</evidence>